<feature type="binding site" evidence="9">
    <location>
        <position position="52"/>
    </location>
    <ligand>
        <name>FAD</name>
        <dbReference type="ChEBI" id="CHEBI:57692"/>
    </ligand>
</feature>
<keyword evidence="6" id="KW-1015">Disulfide bond</keyword>
<feature type="binding site" evidence="9">
    <location>
        <position position="293"/>
    </location>
    <ligand>
        <name>FAD</name>
        <dbReference type="ChEBI" id="CHEBI:57692"/>
    </ligand>
</feature>
<evidence type="ECO:0000256" key="1">
    <source>
        <dbReference type="ARBA" id="ARBA00007532"/>
    </source>
</evidence>
<evidence type="ECO:0000256" key="6">
    <source>
        <dbReference type="ARBA" id="ARBA00023157"/>
    </source>
</evidence>
<keyword evidence="7 11" id="KW-0676">Redox-active center</keyword>
<dbReference type="InterPro" id="IPR023753">
    <property type="entry name" value="FAD/NAD-binding_dom"/>
</dbReference>
<organism evidence="14 15">
    <name type="scientific">Staphylococcus felis</name>
    <dbReference type="NCBI Taxonomy" id="46127"/>
    <lineage>
        <taxon>Bacteria</taxon>
        <taxon>Bacillati</taxon>
        <taxon>Bacillota</taxon>
        <taxon>Bacilli</taxon>
        <taxon>Bacillales</taxon>
        <taxon>Staphylococcaceae</taxon>
        <taxon>Staphylococcus</taxon>
    </lineage>
</organism>
<dbReference type="PANTHER" id="PTHR43014">
    <property type="entry name" value="MERCURIC REDUCTASE"/>
    <property type="match status" value="1"/>
</dbReference>
<accession>A0A3E0ILR8</accession>
<sequence length="440" mass="48639">MKQYDLVVIGFGKAGKTLAKSAAQQGRRVAVIEKSKKMYGGTCINIGCIPSKTLIHEGQSKQTFNEAMMRKHTVVEQLNQKNYYLLADDPNIDVLDYTAQFKSNTEIALLDESQNEIDSVTAPHIVINTGATSIIPDIEGLATSARVYNSTDIMTLSEKPQRLVIVGAGYIALEFASMFAEFGTEVTVLERSNQFLAKEDEEVAEMIQTDLEAKGIQFVFEAETTRIQDDASQTTVHTTQGNFEADAVLVATGRKPNTNLGLESTDIQLGDYGEIKVNAQLQTTVPHIYAVGDVKGGMQFTYISLDDYRIVKSQLWGNGERTTENRGIVPYTVFITPPLSRVGFTAKEAEQQGYTISENKLAVKAIPRHKINNDDRGLFKVVINQDDETILGATLYGAHSEELINLIKLAIDQGMSYTTLRDQIFTHPTMAESLNDLFNI</sequence>
<dbReference type="NCBIfam" id="NF005572">
    <property type="entry name" value="PRK07251.1"/>
    <property type="match status" value="1"/>
</dbReference>
<comment type="similarity">
    <text evidence="1 11">Belongs to the class-I pyridine nucleotide-disulfide oxidoreductase family.</text>
</comment>
<evidence type="ECO:0000259" key="12">
    <source>
        <dbReference type="Pfam" id="PF02852"/>
    </source>
</evidence>
<name>A0A3E0ILR8_9STAP</name>
<comment type="caution">
    <text evidence="14">The sequence shown here is derived from an EMBL/GenBank/DDBJ whole genome shotgun (WGS) entry which is preliminary data.</text>
</comment>
<reference evidence="14 15" key="1">
    <citation type="journal article" date="2018" name="Vet. Microbiol.">
        <title>Characterisation of Staphylococcus felis isolated from cats using whole genome sequencing.</title>
        <authorList>
            <person name="Worthing K."/>
            <person name="Pang S."/>
            <person name="Trott D.J."/>
            <person name="Abraham S."/>
            <person name="Coombs G.W."/>
            <person name="Jordan D."/>
            <person name="McIntyre L."/>
            <person name="Davies M.R."/>
            <person name="Norris J."/>
        </authorList>
    </citation>
    <scope>NUCLEOTIDE SEQUENCE [LARGE SCALE GENOMIC DNA]</scope>
    <source>
        <strain evidence="14 15">F9</strain>
    </source>
</reference>
<dbReference type="RefSeq" id="WP_116095194.1">
    <property type="nucleotide sequence ID" value="NZ_QKXQ01000578.1"/>
</dbReference>
<evidence type="ECO:0000256" key="8">
    <source>
        <dbReference type="PIRSR" id="PIRSR000350-2"/>
    </source>
</evidence>
<evidence type="ECO:0000256" key="4">
    <source>
        <dbReference type="ARBA" id="ARBA00022857"/>
    </source>
</evidence>
<keyword evidence="5 11" id="KW-0560">Oxidoreductase</keyword>
<feature type="binding site" evidence="9">
    <location>
        <begin position="167"/>
        <end position="174"/>
    </location>
    <ligand>
        <name>NAD(+)</name>
        <dbReference type="ChEBI" id="CHEBI:57540"/>
    </ligand>
</feature>
<dbReference type="InterPro" id="IPR004099">
    <property type="entry name" value="Pyr_nucl-diS_OxRdtase_dimer"/>
</dbReference>
<dbReference type="GO" id="GO:0003955">
    <property type="term" value="F:NAD(P)H dehydrogenase (quinone) activity"/>
    <property type="evidence" value="ECO:0007669"/>
    <property type="project" value="TreeGrafter"/>
</dbReference>
<keyword evidence="2 11" id="KW-0285">Flavoprotein</keyword>
<evidence type="ECO:0000313" key="14">
    <source>
        <dbReference type="EMBL" id="REH90887.1"/>
    </source>
</evidence>
<feature type="binding site" evidence="9">
    <location>
        <position position="253"/>
    </location>
    <ligand>
        <name>NAD(+)</name>
        <dbReference type="ChEBI" id="CHEBI:57540"/>
    </ligand>
</feature>
<dbReference type="InterPro" id="IPR036188">
    <property type="entry name" value="FAD/NAD-bd_sf"/>
</dbReference>
<dbReference type="PIRSF" id="PIRSF000350">
    <property type="entry name" value="Mercury_reductase_MerA"/>
    <property type="match status" value="1"/>
</dbReference>
<gene>
    <name evidence="14" type="ORF">DOS83_12005</name>
</gene>
<comment type="cofactor">
    <cofactor evidence="9">
        <name>FAD</name>
        <dbReference type="ChEBI" id="CHEBI:57692"/>
    </cofactor>
    <text evidence="9">Binds 1 FAD per subunit.</text>
</comment>
<evidence type="ECO:0000256" key="2">
    <source>
        <dbReference type="ARBA" id="ARBA00022630"/>
    </source>
</evidence>
<keyword evidence="9" id="KW-0520">NAD</keyword>
<evidence type="ECO:0000256" key="9">
    <source>
        <dbReference type="PIRSR" id="PIRSR000350-3"/>
    </source>
</evidence>
<dbReference type="SUPFAM" id="SSF55424">
    <property type="entry name" value="FAD/NAD-linked reductases, dimerisation (C-terminal) domain"/>
    <property type="match status" value="1"/>
</dbReference>
<dbReference type="EMBL" id="QKXQ01000578">
    <property type="protein sequence ID" value="REH90887.1"/>
    <property type="molecule type" value="Genomic_DNA"/>
</dbReference>
<dbReference type="SUPFAM" id="SSF51905">
    <property type="entry name" value="FAD/NAD(P)-binding domain"/>
    <property type="match status" value="1"/>
</dbReference>
<evidence type="ECO:0000256" key="10">
    <source>
        <dbReference type="PIRSR" id="PIRSR000350-4"/>
    </source>
</evidence>
<dbReference type="PRINTS" id="PR00368">
    <property type="entry name" value="FADPNR"/>
</dbReference>
<keyword evidence="4" id="KW-0521">NADP</keyword>
<dbReference type="Gene3D" id="3.30.390.30">
    <property type="match status" value="1"/>
</dbReference>
<dbReference type="GO" id="GO:0016668">
    <property type="term" value="F:oxidoreductase activity, acting on a sulfur group of donors, NAD(P) as acceptor"/>
    <property type="evidence" value="ECO:0007669"/>
    <property type="project" value="InterPro"/>
</dbReference>
<dbReference type="PROSITE" id="PS00076">
    <property type="entry name" value="PYRIDINE_REDOX_1"/>
    <property type="match status" value="1"/>
</dbReference>
<feature type="domain" description="Pyridine nucleotide-disulphide oxidoreductase dimerisation" evidence="12">
    <location>
        <begin position="329"/>
        <end position="436"/>
    </location>
</feature>
<dbReference type="GO" id="GO:0050660">
    <property type="term" value="F:flavin adenine dinucleotide binding"/>
    <property type="evidence" value="ECO:0007669"/>
    <property type="project" value="TreeGrafter"/>
</dbReference>
<evidence type="ECO:0000313" key="15">
    <source>
        <dbReference type="Proteomes" id="UP000256562"/>
    </source>
</evidence>
<protein>
    <submittedName>
        <fullName evidence="14">FAD-containing oxidoreductase</fullName>
    </submittedName>
</protein>
<dbReference type="AlphaFoldDB" id="A0A3E0ILR8"/>
<feature type="disulfide bond" description="Redox-active" evidence="10">
    <location>
        <begin position="43"/>
        <end position="48"/>
    </location>
</feature>
<feature type="domain" description="FAD/NAD(P)-binding" evidence="13">
    <location>
        <begin position="4"/>
        <end position="302"/>
    </location>
</feature>
<dbReference type="OrthoDB" id="9800167at2"/>
<evidence type="ECO:0000256" key="5">
    <source>
        <dbReference type="ARBA" id="ARBA00023002"/>
    </source>
</evidence>
<evidence type="ECO:0000256" key="3">
    <source>
        <dbReference type="ARBA" id="ARBA00022827"/>
    </source>
</evidence>
<feature type="active site" description="Proton acceptor" evidence="8">
    <location>
        <position position="427"/>
    </location>
</feature>
<dbReference type="Pfam" id="PF07992">
    <property type="entry name" value="Pyr_redox_2"/>
    <property type="match status" value="1"/>
</dbReference>
<dbReference type="Proteomes" id="UP000256562">
    <property type="component" value="Unassembled WGS sequence"/>
</dbReference>
<dbReference type="Pfam" id="PF02852">
    <property type="entry name" value="Pyr_redox_dim"/>
    <property type="match status" value="1"/>
</dbReference>
<keyword evidence="9" id="KW-0547">Nucleotide-binding</keyword>
<dbReference type="PANTHER" id="PTHR43014:SF4">
    <property type="entry name" value="PYRIDINE NUCLEOTIDE-DISULFIDE OXIDOREDUCTASE RCLA-RELATED"/>
    <property type="match status" value="1"/>
</dbReference>
<evidence type="ECO:0000259" key="13">
    <source>
        <dbReference type="Pfam" id="PF07992"/>
    </source>
</evidence>
<dbReference type="Gene3D" id="3.50.50.60">
    <property type="entry name" value="FAD/NAD(P)-binding domain"/>
    <property type="match status" value="2"/>
</dbReference>
<dbReference type="InterPro" id="IPR016156">
    <property type="entry name" value="FAD/NAD-linked_Rdtase_dimer_sf"/>
</dbReference>
<dbReference type="NCBIfam" id="NF041853">
    <property type="entry name" value="hythiocyan_redase_MerA"/>
    <property type="match status" value="1"/>
</dbReference>
<evidence type="ECO:0000256" key="7">
    <source>
        <dbReference type="ARBA" id="ARBA00023284"/>
    </source>
</evidence>
<feature type="binding site" evidence="9">
    <location>
        <position position="190"/>
    </location>
    <ligand>
        <name>NAD(+)</name>
        <dbReference type="ChEBI" id="CHEBI:57540"/>
    </ligand>
</feature>
<dbReference type="FunFam" id="3.30.390.30:FF:000001">
    <property type="entry name" value="Dihydrolipoyl dehydrogenase"/>
    <property type="match status" value="1"/>
</dbReference>
<keyword evidence="3 9" id="KW-0274">FAD</keyword>
<dbReference type="InterPro" id="IPR001100">
    <property type="entry name" value="Pyr_nuc-diS_OxRdtase"/>
</dbReference>
<dbReference type="InterPro" id="IPR012999">
    <property type="entry name" value="Pyr_OxRdtase_I_AS"/>
</dbReference>
<dbReference type="PRINTS" id="PR00411">
    <property type="entry name" value="PNDRDTASEI"/>
</dbReference>
<evidence type="ECO:0000256" key="11">
    <source>
        <dbReference type="RuleBase" id="RU003691"/>
    </source>
</evidence>
<proteinExistence type="inferred from homology"/>